<evidence type="ECO:0000256" key="5">
    <source>
        <dbReference type="ARBA" id="ARBA00012040"/>
    </source>
</evidence>
<dbReference type="GO" id="GO:0005737">
    <property type="term" value="C:cytoplasm"/>
    <property type="evidence" value="ECO:0007669"/>
    <property type="project" value="TreeGrafter"/>
</dbReference>
<reference evidence="16 17" key="1">
    <citation type="submission" date="2018-05" db="EMBL/GenBank/DDBJ databases">
        <title>Abyssibacter profundi OUC007T gen. nov., sp. nov, a marine bacterium isolated from seawater of the Mariana Trench.</title>
        <authorList>
            <person name="Zhou S."/>
        </authorList>
    </citation>
    <scope>NUCLEOTIDE SEQUENCE [LARGE SCALE GENOMIC DNA]</scope>
    <source>
        <strain evidence="16 17">OUC007</strain>
    </source>
</reference>
<evidence type="ECO:0000256" key="7">
    <source>
        <dbReference type="ARBA" id="ARBA00022630"/>
    </source>
</evidence>
<dbReference type="CDD" id="cd00567">
    <property type="entry name" value="ACAD"/>
    <property type="match status" value="1"/>
</dbReference>
<feature type="transmembrane region" description="Helical" evidence="12">
    <location>
        <begin position="34"/>
        <end position="65"/>
    </location>
</feature>
<sequence>MTTLLAILVAVGGLWALAYIGAPLLVTSAAIGAYIVALYGLGLMGPTAFAVTGGLFAVFAIALNLRPIRRLVTKPIFAGFKAVLPPMTSTEREALEAGDVWWEGEMFRGRPDWNMLKSFKRTQLTAEEQAFLDNETVELCRMIDDYKTVYEDRDLAPEVWDFMRQKKFFSMLITKEWGGLGFSAYAQSCVVTKIATKSITAAVTVMVPNSLGPGELLTHYGTDAQKEQWLPKLADGTEIPCFGLTGVEVGSDATAIPDVGVVCKGEWEGQEVVGMRLTFNKRYITLAPVASVIGLAFKLQDPEGLLGDPDKTDYGITCALIPASTPGVEIGRRHYPSGAFMNGPITGEDVFVPIDWIIGGVEKAGGGWRMLVECLSAGRGISLPALSAAGGKMAYRLTGAYSRIRRQFKLSVGKFEGVQEATGRIAGLNYRLEAVRTLTASAVDNCAPSVVTAIAKYHMTEMMRQSLTDAMDVHGGRGIMVGPRNYLSSAYQSVPVAITVEGANILTRSLMIFGQGAIRCHPYVFPEMEAAREDNLAEFDKLLWGHIGFSMNRGVRALTLGLTGGALAKAPVDGPTAKYYKQLERMSTSLAFVSDVTMGILGGELKRKERLSARLGDVLSHLYMASAVLKYYEDEGRREEDLPHVRWCLDDSLNAIYEAFDEFFSNFPIGFVGSAMRRMVFPFGRSYRPVSDALTGAIADMMMEPTELRDRLSEICYLPKDANDPVGLMEVAFDKLIQVEPLYNKYYKALSKGELTALTLEDRLVQAVEQGVLTQAEADQVGEYDRLRYEAIMTDAFTKEYLAGTAFHPEADAETVSEEQPAKVA</sequence>
<evidence type="ECO:0000256" key="1">
    <source>
        <dbReference type="ARBA" id="ARBA00001974"/>
    </source>
</evidence>
<dbReference type="FunFam" id="1.20.140.10:FF:000009">
    <property type="entry name" value="Acyl-CoA dehydrogenase"/>
    <property type="match status" value="1"/>
</dbReference>
<dbReference type="RefSeq" id="WP_109718604.1">
    <property type="nucleotide sequence ID" value="NZ_QEQK01000001.1"/>
</dbReference>
<keyword evidence="17" id="KW-1185">Reference proteome</keyword>
<dbReference type="Gene3D" id="1.10.540.10">
    <property type="entry name" value="Acyl-CoA dehydrogenase/oxidase, N-terminal domain"/>
    <property type="match status" value="1"/>
</dbReference>
<dbReference type="SUPFAM" id="SSF56645">
    <property type="entry name" value="Acyl-CoA dehydrogenase NM domain-like"/>
    <property type="match status" value="1"/>
</dbReference>
<dbReference type="FunFam" id="1.10.540.10:FF:000004">
    <property type="entry name" value="Acyl-CoA dehydrogenase"/>
    <property type="match status" value="1"/>
</dbReference>
<evidence type="ECO:0000313" key="17">
    <source>
        <dbReference type="Proteomes" id="UP000251800"/>
    </source>
</evidence>
<evidence type="ECO:0000256" key="12">
    <source>
        <dbReference type="SAM" id="Phobius"/>
    </source>
</evidence>
<name>A0A363UQK8_9GAMM</name>
<proteinExistence type="inferred from homology"/>
<keyword evidence="12" id="KW-0812">Transmembrane</keyword>
<dbReference type="EMBL" id="QEQK01000001">
    <property type="protein sequence ID" value="PWN57748.1"/>
    <property type="molecule type" value="Genomic_DNA"/>
</dbReference>
<dbReference type="NCBIfam" id="NF009586">
    <property type="entry name" value="PRK13026.1"/>
    <property type="match status" value="1"/>
</dbReference>
<evidence type="ECO:0000256" key="10">
    <source>
        <dbReference type="ARBA" id="ARBA00047882"/>
    </source>
</evidence>
<evidence type="ECO:0000259" key="14">
    <source>
        <dbReference type="Pfam" id="PF02771"/>
    </source>
</evidence>
<accession>A0A363UQK8</accession>
<keyword evidence="9" id="KW-0560">Oxidoreductase</keyword>
<feature type="domain" description="Acyl-CoA dehydrogenase/oxidase N-terminal" evidence="14">
    <location>
        <begin position="141"/>
        <end position="236"/>
    </location>
</feature>
<dbReference type="EC" id="1.3.8.8" evidence="5"/>
<dbReference type="Pfam" id="PF02771">
    <property type="entry name" value="Acyl-CoA_dh_N"/>
    <property type="match status" value="1"/>
</dbReference>
<evidence type="ECO:0000256" key="4">
    <source>
        <dbReference type="ARBA" id="ARBA00012033"/>
    </source>
</evidence>
<dbReference type="PANTHER" id="PTHR48083">
    <property type="entry name" value="MEDIUM-CHAIN SPECIFIC ACYL-COA DEHYDROGENASE, MITOCHONDRIAL-RELATED"/>
    <property type="match status" value="1"/>
</dbReference>
<keyword evidence="12" id="KW-0472">Membrane</keyword>
<dbReference type="InterPro" id="IPR009100">
    <property type="entry name" value="AcylCoA_DH/oxidase_NM_dom_sf"/>
</dbReference>
<dbReference type="OrthoDB" id="9802447at2"/>
<evidence type="ECO:0000256" key="2">
    <source>
        <dbReference type="ARBA" id="ARBA00005005"/>
    </source>
</evidence>
<dbReference type="EC" id="1.3.8.7" evidence="4"/>
<dbReference type="GO" id="GO:0033539">
    <property type="term" value="P:fatty acid beta-oxidation using acyl-CoA dehydrogenase"/>
    <property type="evidence" value="ECO:0007669"/>
    <property type="project" value="InterPro"/>
</dbReference>
<feature type="domain" description="Acyl-CoA dehydrogenase/oxidase C-terminal" evidence="13">
    <location>
        <begin position="365"/>
        <end position="507"/>
    </location>
</feature>
<dbReference type="InterPro" id="IPR050741">
    <property type="entry name" value="Acyl-CoA_dehydrogenase"/>
</dbReference>
<dbReference type="SUPFAM" id="SSF47203">
    <property type="entry name" value="Acyl-CoA dehydrogenase C-terminal domain-like"/>
    <property type="match status" value="1"/>
</dbReference>
<dbReference type="GO" id="GO:0050660">
    <property type="term" value="F:flavin adenine dinucleotide binding"/>
    <property type="evidence" value="ECO:0007669"/>
    <property type="project" value="InterPro"/>
</dbReference>
<gene>
    <name evidence="16" type="ORF">DEH80_01000</name>
</gene>
<organism evidence="16 17">
    <name type="scientific">Abyssibacter profundi</name>
    <dbReference type="NCBI Taxonomy" id="2182787"/>
    <lineage>
        <taxon>Bacteria</taxon>
        <taxon>Pseudomonadati</taxon>
        <taxon>Pseudomonadota</taxon>
        <taxon>Gammaproteobacteria</taxon>
        <taxon>Chromatiales</taxon>
        <taxon>Oceanococcaceae</taxon>
        <taxon>Abyssibacter</taxon>
    </lineage>
</organism>
<evidence type="ECO:0000256" key="3">
    <source>
        <dbReference type="ARBA" id="ARBA00009347"/>
    </source>
</evidence>
<dbReference type="Gene3D" id="1.20.140.10">
    <property type="entry name" value="Butyryl-CoA Dehydrogenase, subunit A, domain 3"/>
    <property type="match status" value="1"/>
</dbReference>
<dbReference type="Proteomes" id="UP000251800">
    <property type="component" value="Unassembled WGS sequence"/>
</dbReference>
<dbReference type="AlphaFoldDB" id="A0A363UQK8"/>
<comment type="cofactor">
    <cofactor evidence="1">
        <name>FAD</name>
        <dbReference type="ChEBI" id="CHEBI:57692"/>
    </cofactor>
</comment>
<evidence type="ECO:0000256" key="6">
    <source>
        <dbReference type="ARBA" id="ARBA00020144"/>
    </source>
</evidence>
<keyword evidence="8" id="KW-0274">FAD</keyword>
<evidence type="ECO:0000256" key="9">
    <source>
        <dbReference type="ARBA" id="ARBA00023002"/>
    </source>
</evidence>
<evidence type="ECO:0000256" key="8">
    <source>
        <dbReference type="ARBA" id="ARBA00022827"/>
    </source>
</evidence>
<evidence type="ECO:0000259" key="13">
    <source>
        <dbReference type="Pfam" id="PF00441"/>
    </source>
</evidence>
<comment type="catalytic activity">
    <reaction evidence="10">
        <text>a medium-chain 2,3-saturated fatty acyl-CoA + oxidized [electron-transfer flavoprotein] + H(+) = a medium-chain (2E)-enoyl-CoA + reduced [electron-transfer flavoprotein]</text>
        <dbReference type="Rhea" id="RHEA:14477"/>
        <dbReference type="Rhea" id="RHEA-COMP:10685"/>
        <dbReference type="Rhea" id="RHEA-COMP:10686"/>
        <dbReference type="ChEBI" id="CHEBI:15378"/>
        <dbReference type="ChEBI" id="CHEBI:57692"/>
        <dbReference type="ChEBI" id="CHEBI:58307"/>
        <dbReference type="ChEBI" id="CHEBI:83723"/>
        <dbReference type="ChEBI" id="CHEBI:83726"/>
        <dbReference type="EC" id="1.3.8.7"/>
    </reaction>
</comment>
<dbReference type="InterPro" id="IPR037069">
    <property type="entry name" value="AcylCoA_DH/ox_N_sf"/>
</dbReference>
<comment type="pathway">
    <text evidence="2">Lipid metabolism; fatty acid beta-oxidation.</text>
</comment>
<feature type="domain" description="Acyl-CoA dehydrogenase C-terminal bacterial-type" evidence="15">
    <location>
        <begin position="518"/>
        <end position="797"/>
    </location>
</feature>
<comment type="catalytic activity">
    <reaction evidence="11">
        <text>a long-chain 2,3-saturated fatty acyl-CoA + oxidized [electron-transfer flavoprotein] + H(+) = a long-chain (2E)-enoyl-CoA + reduced [electron-transfer flavoprotein]</text>
        <dbReference type="Rhea" id="RHEA:17721"/>
        <dbReference type="Rhea" id="RHEA-COMP:10685"/>
        <dbReference type="Rhea" id="RHEA-COMP:10686"/>
        <dbReference type="ChEBI" id="CHEBI:15378"/>
        <dbReference type="ChEBI" id="CHEBI:57692"/>
        <dbReference type="ChEBI" id="CHEBI:58307"/>
        <dbReference type="ChEBI" id="CHEBI:83721"/>
        <dbReference type="ChEBI" id="CHEBI:83727"/>
        <dbReference type="EC" id="1.3.8.8"/>
    </reaction>
</comment>
<dbReference type="Pfam" id="PF00441">
    <property type="entry name" value="Acyl-CoA_dh_1"/>
    <property type="match status" value="1"/>
</dbReference>
<dbReference type="InterPro" id="IPR015396">
    <property type="entry name" value="FadE_C"/>
</dbReference>
<dbReference type="GO" id="GO:0070991">
    <property type="term" value="F:medium-chain fatty acyl-CoA dehydrogenase activity"/>
    <property type="evidence" value="ECO:0007669"/>
    <property type="project" value="UniProtKB-EC"/>
</dbReference>
<comment type="similarity">
    <text evidence="3">Belongs to the acyl-CoA dehydrogenase family.</text>
</comment>
<dbReference type="PANTHER" id="PTHR48083:SF33">
    <property type="entry name" value="ACYL-COENZYME A DEHYDROGENASE"/>
    <property type="match status" value="1"/>
</dbReference>
<protein>
    <recommendedName>
        <fullName evidence="6">Acyl-coenzyme A dehydrogenase</fullName>
        <ecNumber evidence="4">1.3.8.7</ecNumber>
        <ecNumber evidence="5">1.3.8.8</ecNumber>
    </recommendedName>
</protein>
<dbReference type="Gene3D" id="2.40.110.10">
    <property type="entry name" value="Butyryl-CoA Dehydrogenase, subunit A, domain 2"/>
    <property type="match status" value="1"/>
</dbReference>
<dbReference type="Pfam" id="PF09317">
    <property type="entry name" value="ACDH_C"/>
    <property type="match status" value="1"/>
</dbReference>
<evidence type="ECO:0000259" key="15">
    <source>
        <dbReference type="Pfam" id="PF09317"/>
    </source>
</evidence>
<evidence type="ECO:0000256" key="11">
    <source>
        <dbReference type="ARBA" id="ARBA00049247"/>
    </source>
</evidence>
<dbReference type="GO" id="GO:0004466">
    <property type="term" value="F:long-chain fatty acyl-CoA dehydrogenase activity"/>
    <property type="evidence" value="ECO:0007669"/>
    <property type="project" value="UniProtKB-EC"/>
</dbReference>
<dbReference type="InterPro" id="IPR009075">
    <property type="entry name" value="AcylCo_DH/oxidase_C"/>
</dbReference>
<dbReference type="InterPro" id="IPR036250">
    <property type="entry name" value="AcylCo_DH-like_C"/>
</dbReference>
<comment type="caution">
    <text evidence="16">The sequence shown here is derived from an EMBL/GenBank/DDBJ whole genome shotgun (WGS) entry which is preliminary data.</text>
</comment>
<keyword evidence="12" id="KW-1133">Transmembrane helix</keyword>
<keyword evidence="7" id="KW-0285">Flavoprotein</keyword>
<dbReference type="UniPathway" id="UPA00659"/>
<evidence type="ECO:0000313" key="16">
    <source>
        <dbReference type="EMBL" id="PWN57748.1"/>
    </source>
</evidence>
<dbReference type="InterPro" id="IPR013786">
    <property type="entry name" value="AcylCoA_DH/ox_N"/>
</dbReference>
<dbReference type="NCBIfam" id="NF007000">
    <property type="entry name" value="PRK09463.1"/>
    <property type="match status" value="1"/>
</dbReference>
<dbReference type="InterPro" id="IPR046373">
    <property type="entry name" value="Acyl-CoA_Oxase/DH_mid-dom_sf"/>
</dbReference>